<gene>
    <name evidence="1" type="ORF">HGA10_13590</name>
</gene>
<evidence type="ECO:0008006" key="3">
    <source>
        <dbReference type="Google" id="ProtNLM"/>
    </source>
</evidence>
<keyword evidence="2" id="KW-1185">Reference proteome</keyword>
<dbReference type="EMBL" id="JAAXOM010000003">
    <property type="protein sequence ID" value="NKX88341.1"/>
    <property type="molecule type" value="Genomic_DNA"/>
</dbReference>
<reference evidence="1 2" key="1">
    <citation type="submission" date="2020-04" db="EMBL/GenBank/DDBJ databases">
        <title>MicrobeNet Type strains.</title>
        <authorList>
            <person name="Nicholson A.C."/>
        </authorList>
    </citation>
    <scope>NUCLEOTIDE SEQUENCE [LARGE SCALE GENOMIC DNA]</scope>
    <source>
        <strain evidence="1 2">DSM 44960</strain>
    </source>
</reference>
<proteinExistence type="predicted"/>
<dbReference type="SUPFAM" id="SSF53474">
    <property type="entry name" value="alpha/beta-Hydrolases"/>
    <property type="match status" value="1"/>
</dbReference>
<evidence type="ECO:0000313" key="2">
    <source>
        <dbReference type="Proteomes" id="UP000572007"/>
    </source>
</evidence>
<protein>
    <recommendedName>
        <fullName evidence="3">Alpha/beta hydrolase</fullName>
    </recommendedName>
</protein>
<organism evidence="1 2">
    <name type="scientific">Nocardia coubleae</name>
    <dbReference type="NCBI Taxonomy" id="356147"/>
    <lineage>
        <taxon>Bacteria</taxon>
        <taxon>Bacillati</taxon>
        <taxon>Actinomycetota</taxon>
        <taxon>Actinomycetes</taxon>
        <taxon>Mycobacteriales</taxon>
        <taxon>Nocardiaceae</taxon>
        <taxon>Nocardia</taxon>
    </lineage>
</organism>
<comment type="caution">
    <text evidence="1">The sequence shown here is derived from an EMBL/GenBank/DDBJ whole genome shotgun (WGS) entry which is preliminary data.</text>
</comment>
<accession>A0A846W571</accession>
<name>A0A846W571_9NOCA</name>
<dbReference type="Proteomes" id="UP000572007">
    <property type="component" value="Unassembled WGS sequence"/>
</dbReference>
<dbReference type="InterPro" id="IPR029058">
    <property type="entry name" value="AB_hydrolase_fold"/>
</dbReference>
<sequence>MSEIVLVHGIAQEQYSADLLESRWMPALAGAVRLAGYPELADEMWRQQRPGSIEARMAFYGNAFLEAGAQGGPASVELDTNELDLAERLAEAWLRAAAERAADPADRAEADRQLAILADTTAQPQGAGAALRPAINALTRLNWFAPGGYSLASRFVVRALGQVTRYFTDPQVREFAQQRVLEHIGPETRLVIAHSLGSVVTYEALHRTTQPVALITAGSPLGLHSIIYPRLRPSPPGVPPTVTSWDNLADRDDIIATTLDLAPLFRTSDRGVAPGVTLVDNGAEPHSALNYLAKGQIGKLAAAALT</sequence>
<evidence type="ECO:0000313" key="1">
    <source>
        <dbReference type="EMBL" id="NKX88341.1"/>
    </source>
</evidence>
<dbReference type="AlphaFoldDB" id="A0A846W571"/>
<dbReference type="RefSeq" id="WP_067637432.1">
    <property type="nucleotide sequence ID" value="NZ_JAAXOM010000003.1"/>
</dbReference>